<dbReference type="Pfam" id="PF03107">
    <property type="entry name" value="C1_2"/>
    <property type="match status" value="6"/>
</dbReference>
<feature type="domain" description="Zinc finger PHD-type" evidence="5">
    <location>
        <begin position="499"/>
        <end position="559"/>
    </location>
</feature>
<dbReference type="InterPro" id="IPR046349">
    <property type="entry name" value="C1-like_sf"/>
</dbReference>
<organism evidence="6 7">
    <name type="scientific">Capsella rubella</name>
    <dbReference type="NCBI Taxonomy" id="81985"/>
    <lineage>
        <taxon>Eukaryota</taxon>
        <taxon>Viridiplantae</taxon>
        <taxon>Streptophyta</taxon>
        <taxon>Embryophyta</taxon>
        <taxon>Tracheophyta</taxon>
        <taxon>Spermatophyta</taxon>
        <taxon>Magnoliopsida</taxon>
        <taxon>eudicotyledons</taxon>
        <taxon>Gunneridae</taxon>
        <taxon>Pentapetalae</taxon>
        <taxon>rosids</taxon>
        <taxon>malvids</taxon>
        <taxon>Brassicales</taxon>
        <taxon>Brassicaceae</taxon>
        <taxon>Camelineae</taxon>
        <taxon>Capsella</taxon>
    </lineage>
</organism>
<dbReference type="InterPro" id="IPR001965">
    <property type="entry name" value="Znf_PHD"/>
</dbReference>
<dbReference type="SMART" id="SM00249">
    <property type="entry name" value="PHD"/>
    <property type="match status" value="2"/>
</dbReference>
<dbReference type="EMBL" id="KB870811">
    <property type="protein sequence ID" value="EOA18250.1"/>
    <property type="molecule type" value="Genomic_DNA"/>
</dbReference>
<dbReference type="PANTHER" id="PTHR32410:SF153">
    <property type="entry name" value="CHP-RICH ZINC FINGER PROTEIN-LIKE-RELATED"/>
    <property type="match status" value="1"/>
</dbReference>
<evidence type="ECO:0000259" key="5">
    <source>
        <dbReference type="SMART" id="SM00249"/>
    </source>
</evidence>
<dbReference type="InterPro" id="IPR013083">
    <property type="entry name" value="Znf_RING/FYVE/PHD"/>
</dbReference>
<gene>
    <name evidence="6" type="ORF">CARUB_v10006742mg</name>
</gene>
<name>R0H0V8_9BRAS</name>
<dbReference type="Proteomes" id="UP000029121">
    <property type="component" value="Unassembled WGS sequence"/>
</dbReference>
<reference evidence="7" key="1">
    <citation type="journal article" date="2013" name="Nat. Genet.">
        <title>The Capsella rubella genome and the genomic consequences of rapid mating system evolution.</title>
        <authorList>
            <person name="Slotte T."/>
            <person name="Hazzouri K.M."/>
            <person name="Agren J.A."/>
            <person name="Koenig D."/>
            <person name="Maumus F."/>
            <person name="Guo Y.L."/>
            <person name="Steige K."/>
            <person name="Platts A.E."/>
            <person name="Escobar J.S."/>
            <person name="Newman L.K."/>
            <person name="Wang W."/>
            <person name="Mandakova T."/>
            <person name="Vello E."/>
            <person name="Smith L.M."/>
            <person name="Henz S.R."/>
            <person name="Steffen J."/>
            <person name="Takuno S."/>
            <person name="Brandvain Y."/>
            <person name="Coop G."/>
            <person name="Andolfatto P."/>
            <person name="Hu T.T."/>
            <person name="Blanchette M."/>
            <person name="Clark R.M."/>
            <person name="Quesneville H."/>
            <person name="Nordborg M."/>
            <person name="Gaut B.S."/>
            <person name="Lysak M.A."/>
            <person name="Jenkins J."/>
            <person name="Grimwood J."/>
            <person name="Chapman J."/>
            <person name="Prochnik S."/>
            <person name="Shu S."/>
            <person name="Rokhsar D."/>
            <person name="Schmutz J."/>
            <person name="Weigel D."/>
            <person name="Wright S.I."/>
        </authorList>
    </citation>
    <scope>NUCLEOTIDE SEQUENCE [LARGE SCALE GENOMIC DNA]</scope>
    <source>
        <strain evidence="7">cv. Monte Gargano</strain>
    </source>
</reference>
<keyword evidence="7" id="KW-1185">Reference proteome</keyword>
<evidence type="ECO:0000256" key="3">
    <source>
        <dbReference type="ARBA" id="ARBA00022771"/>
    </source>
</evidence>
<evidence type="ECO:0000256" key="2">
    <source>
        <dbReference type="ARBA" id="ARBA00022737"/>
    </source>
</evidence>
<dbReference type="InterPro" id="IPR004146">
    <property type="entry name" value="DC1"/>
</dbReference>
<dbReference type="AlphaFoldDB" id="R0H0V8"/>
<accession>R0H0V8</accession>
<feature type="domain" description="Zinc finger PHD-type" evidence="5">
    <location>
        <begin position="355"/>
        <end position="415"/>
    </location>
</feature>
<keyword evidence="2" id="KW-0677">Repeat</keyword>
<dbReference type="eggNOG" id="ENOG502SGI7">
    <property type="taxonomic scope" value="Eukaryota"/>
</dbReference>
<sequence length="646" mass="74182">MDSQKEQKFISLVTDIIFLFSSTDLDSTLKSKIVSFFTQLISEDNTDSPYDKSHLAQQIHSPKPKVQFLSVVDQMYRSFFYKGLNPELKVVVSLITQVISLVLSSIDLDLKLQSKPEWEMISLIKKVISLFNSKPDSELELVSLISQFMHLGISVELDSELTQESDLLSLIRQLVSLKPVEEITTLIRKIISRFKSLNWQPKKFLFLSPQAVVKLRGGKFCATQENLHGMKQKGECSSTFFQFWRSTRKDCFYCLSCNGEGHDEGYEMAPVDVKHPLHPKHSLQLVWYKLWRYQKEKRKCFCCDVDLEKIFYYCAACDYAMNMACTDETPMLYVDHPKRHEHTLALFPRQQAFLICNVCALADASSPIYMCPPCDFVVHLRCISLPRLIRISRHPHRISFTTSFDQGDWLCGVCRTRIDNDYGGYFCTKDGCSYAAHSRCATQTNVWDGIELEGVPEEIEEELEPFVRISHGVIQHFSHEHHHLKLDENIGGVYDENKQCQACITPIYFGNFYSCMQCDFILHEKCANLSRKMHHPIHPHMLTLVVGYDKVEYFGNRCTACDVVCIGGLSYECSKEECGRFKLHVQCATISEPLRHESHVHPLFLTSKPGEQRTCGVCQENENETFNCIKECGFALCFACATIPHK</sequence>
<evidence type="ECO:0000256" key="4">
    <source>
        <dbReference type="ARBA" id="ARBA00022833"/>
    </source>
</evidence>
<dbReference type="GO" id="GO:0008270">
    <property type="term" value="F:zinc ion binding"/>
    <property type="evidence" value="ECO:0007669"/>
    <property type="project" value="UniProtKB-KW"/>
</dbReference>
<keyword evidence="3" id="KW-0863">Zinc-finger</keyword>
<dbReference type="InterPro" id="IPR053192">
    <property type="entry name" value="Vacuole_Formation_Reg"/>
</dbReference>
<dbReference type="SUPFAM" id="SSF57889">
    <property type="entry name" value="Cysteine-rich domain"/>
    <property type="match status" value="3"/>
</dbReference>
<evidence type="ECO:0000313" key="7">
    <source>
        <dbReference type="Proteomes" id="UP000029121"/>
    </source>
</evidence>
<evidence type="ECO:0000313" key="6">
    <source>
        <dbReference type="EMBL" id="EOA18250.1"/>
    </source>
</evidence>
<keyword evidence="1" id="KW-0479">Metal-binding</keyword>
<dbReference type="PANTHER" id="PTHR32410">
    <property type="entry name" value="CYSTEINE/HISTIDINE-RICH C1 DOMAIN FAMILY PROTEIN"/>
    <property type="match status" value="1"/>
</dbReference>
<keyword evidence="4" id="KW-0862">Zinc</keyword>
<feature type="non-terminal residue" evidence="6">
    <location>
        <position position="646"/>
    </location>
</feature>
<dbReference type="Gene3D" id="3.30.40.10">
    <property type="entry name" value="Zinc/RING finger domain, C3HC4 (zinc finger)"/>
    <property type="match status" value="1"/>
</dbReference>
<protein>
    <recommendedName>
        <fullName evidence="5">Zinc finger PHD-type domain-containing protein</fullName>
    </recommendedName>
</protein>
<evidence type="ECO:0000256" key="1">
    <source>
        <dbReference type="ARBA" id="ARBA00022723"/>
    </source>
</evidence>
<proteinExistence type="predicted"/>